<feature type="compositionally biased region" description="Low complexity" evidence="1">
    <location>
        <begin position="56"/>
        <end position="74"/>
    </location>
</feature>
<accession>A0ABN2MF82</accession>
<dbReference type="EMBL" id="BAAALT010000213">
    <property type="protein sequence ID" value="GAA1824688.1"/>
    <property type="molecule type" value="Genomic_DNA"/>
</dbReference>
<feature type="region of interest" description="Disordered" evidence="1">
    <location>
        <begin position="38"/>
        <end position="86"/>
    </location>
</feature>
<evidence type="ECO:0000313" key="3">
    <source>
        <dbReference type="Proteomes" id="UP001500218"/>
    </source>
</evidence>
<keyword evidence="3" id="KW-1185">Reference proteome</keyword>
<gene>
    <name evidence="2" type="ORF">GCM10009682_51060</name>
</gene>
<reference evidence="2 3" key="1">
    <citation type="journal article" date="2019" name="Int. J. Syst. Evol. Microbiol.">
        <title>The Global Catalogue of Microorganisms (GCM) 10K type strain sequencing project: providing services to taxonomists for standard genome sequencing and annotation.</title>
        <authorList>
            <consortium name="The Broad Institute Genomics Platform"/>
            <consortium name="The Broad Institute Genome Sequencing Center for Infectious Disease"/>
            <person name="Wu L."/>
            <person name="Ma J."/>
        </authorList>
    </citation>
    <scope>NUCLEOTIDE SEQUENCE [LARGE SCALE GENOMIC DNA]</scope>
    <source>
        <strain evidence="2 3">JCM 13250</strain>
    </source>
</reference>
<evidence type="ECO:0000256" key="1">
    <source>
        <dbReference type="SAM" id="MobiDB-lite"/>
    </source>
</evidence>
<protein>
    <submittedName>
        <fullName evidence="2">Uncharacterized protein</fullName>
    </submittedName>
</protein>
<sequence length="86" mass="9106">MRLETPAAAASSPMRIKPATVRSFPNRTAARASVALVAEPTGLTTSARKPDEQANRDTTPAATFTAARAAIRPRVTSQRTDTQEGI</sequence>
<name>A0ABN2MF82_9ACTN</name>
<evidence type="ECO:0000313" key="2">
    <source>
        <dbReference type="EMBL" id="GAA1824688.1"/>
    </source>
</evidence>
<dbReference type="Proteomes" id="UP001500218">
    <property type="component" value="Unassembled WGS sequence"/>
</dbReference>
<comment type="caution">
    <text evidence="2">The sequence shown here is derived from an EMBL/GenBank/DDBJ whole genome shotgun (WGS) entry which is preliminary data.</text>
</comment>
<feature type="compositionally biased region" description="Polar residues" evidence="1">
    <location>
        <begin position="75"/>
        <end position="86"/>
    </location>
</feature>
<proteinExistence type="predicted"/>
<organism evidence="2 3">
    <name type="scientific">Luedemannella flava</name>
    <dbReference type="NCBI Taxonomy" id="349316"/>
    <lineage>
        <taxon>Bacteria</taxon>
        <taxon>Bacillati</taxon>
        <taxon>Actinomycetota</taxon>
        <taxon>Actinomycetes</taxon>
        <taxon>Micromonosporales</taxon>
        <taxon>Micromonosporaceae</taxon>
        <taxon>Luedemannella</taxon>
    </lineage>
</organism>